<comment type="caution">
    <text evidence="1">The sequence shown here is derived from an EMBL/GenBank/DDBJ whole genome shotgun (WGS) entry which is preliminary data.</text>
</comment>
<organism evidence="1 2">
    <name type="scientific">Neurospora hispaniola</name>
    <dbReference type="NCBI Taxonomy" id="588809"/>
    <lineage>
        <taxon>Eukaryota</taxon>
        <taxon>Fungi</taxon>
        <taxon>Dikarya</taxon>
        <taxon>Ascomycota</taxon>
        <taxon>Pezizomycotina</taxon>
        <taxon>Sordariomycetes</taxon>
        <taxon>Sordariomycetidae</taxon>
        <taxon>Sordariales</taxon>
        <taxon>Sordariaceae</taxon>
        <taxon>Neurospora</taxon>
    </lineage>
</organism>
<dbReference type="EMBL" id="JAULSX010000006">
    <property type="protein sequence ID" value="KAK3488856.1"/>
    <property type="molecule type" value="Genomic_DNA"/>
</dbReference>
<keyword evidence="2" id="KW-1185">Reference proteome</keyword>
<dbReference type="Proteomes" id="UP001285908">
    <property type="component" value="Unassembled WGS sequence"/>
</dbReference>
<reference evidence="1 2" key="1">
    <citation type="journal article" date="2023" name="Mol. Phylogenet. Evol.">
        <title>Genome-scale phylogeny and comparative genomics of the fungal order Sordariales.</title>
        <authorList>
            <person name="Hensen N."/>
            <person name="Bonometti L."/>
            <person name="Westerberg I."/>
            <person name="Brannstrom I.O."/>
            <person name="Guillou S."/>
            <person name="Cros-Aarteil S."/>
            <person name="Calhoun S."/>
            <person name="Haridas S."/>
            <person name="Kuo A."/>
            <person name="Mondo S."/>
            <person name="Pangilinan J."/>
            <person name="Riley R."/>
            <person name="LaButti K."/>
            <person name="Andreopoulos B."/>
            <person name="Lipzen A."/>
            <person name="Chen C."/>
            <person name="Yan M."/>
            <person name="Daum C."/>
            <person name="Ng V."/>
            <person name="Clum A."/>
            <person name="Steindorff A."/>
            <person name="Ohm R.A."/>
            <person name="Martin F."/>
            <person name="Silar P."/>
            <person name="Natvig D.O."/>
            <person name="Lalanne C."/>
            <person name="Gautier V."/>
            <person name="Ament-Velasquez S.L."/>
            <person name="Kruys A."/>
            <person name="Hutchinson M.I."/>
            <person name="Powell A.J."/>
            <person name="Barry K."/>
            <person name="Miller A.N."/>
            <person name="Grigoriev I.V."/>
            <person name="Debuchy R."/>
            <person name="Gladieux P."/>
            <person name="Hiltunen Thoren M."/>
            <person name="Johannesson H."/>
        </authorList>
    </citation>
    <scope>NUCLEOTIDE SEQUENCE [LARGE SCALE GENOMIC DNA]</scope>
    <source>
        <strain evidence="1 2">FGSC 10403</strain>
    </source>
</reference>
<dbReference type="RefSeq" id="XP_062690563.1">
    <property type="nucleotide sequence ID" value="XM_062835264.1"/>
</dbReference>
<protein>
    <submittedName>
        <fullName evidence="1">Uncharacterized protein</fullName>
    </submittedName>
</protein>
<dbReference type="GeneID" id="87872886"/>
<name>A0AAJ0I330_9PEZI</name>
<proteinExistence type="predicted"/>
<sequence length="73" mass="8497">MPGFELLWRMQVAAHPQPLSPVRHEMALGQEWREEVLWPTSRIASSIVAWLRGYAAWRCPELRWLVAGHCSED</sequence>
<gene>
    <name evidence="1" type="ORF">B0T23DRAFT_321943</name>
</gene>
<evidence type="ECO:0000313" key="2">
    <source>
        <dbReference type="Proteomes" id="UP001285908"/>
    </source>
</evidence>
<accession>A0AAJ0I330</accession>
<dbReference type="AlphaFoldDB" id="A0AAJ0I330"/>
<evidence type="ECO:0000313" key="1">
    <source>
        <dbReference type="EMBL" id="KAK3488856.1"/>
    </source>
</evidence>